<evidence type="ECO:0000256" key="3">
    <source>
        <dbReference type="ARBA" id="ARBA00022475"/>
    </source>
</evidence>
<evidence type="ECO:0000313" key="12">
    <source>
        <dbReference type="EMBL" id="EIM29122.1"/>
    </source>
</evidence>
<dbReference type="SUPFAM" id="SSF82861">
    <property type="entry name" value="Mechanosensitive channel protein MscS (YggB), transmembrane region"/>
    <property type="match status" value="1"/>
</dbReference>
<evidence type="ECO:0000256" key="1">
    <source>
        <dbReference type="ARBA" id="ARBA00004651"/>
    </source>
</evidence>
<dbReference type="PANTHER" id="PTHR30460">
    <property type="entry name" value="MODERATE CONDUCTANCE MECHANOSENSITIVE CHANNEL YBIO"/>
    <property type="match status" value="1"/>
</dbReference>
<protein>
    <submittedName>
        <fullName evidence="12">Small-conductance mechanosensitive channel</fullName>
    </submittedName>
</protein>
<dbReference type="InterPro" id="IPR045276">
    <property type="entry name" value="YbiO_bact"/>
</dbReference>
<dbReference type="EMBL" id="JH660641">
    <property type="protein sequence ID" value="EIM29122.1"/>
    <property type="molecule type" value="Genomic_DNA"/>
</dbReference>
<dbReference type="AlphaFoldDB" id="I4YYT0"/>
<organism evidence="12 13">
    <name type="scientific">Microvirga lotononidis</name>
    <dbReference type="NCBI Taxonomy" id="864069"/>
    <lineage>
        <taxon>Bacteria</taxon>
        <taxon>Pseudomonadati</taxon>
        <taxon>Pseudomonadota</taxon>
        <taxon>Alphaproteobacteria</taxon>
        <taxon>Hyphomicrobiales</taxon>
        <taxon>Methylobacteriaceae</taxon>
        <taxon>Microvirga</taxon>
    </lineage>
</organism>
<dbReference type="InterPro" id="IPR011014">
    <property type="entry name" value="MscS_channel_TM-2"/>
</dbReference>
<comment type="subcellular location">
    <subcellularLocation>
        <location evidence="1">Cell membrane</location>
        <topology evidence="1">Multi-pass membrane protein</topology>
    </subcellularLocation>
</comment>
<keyword evidence="6 7" id="KW-0472">Membrane</keyword>
<dbReference type="InterPro" id="IPR006685">
    <property type="entry name" value="MscS_channel_2nd"/>
</dbReference>
<dbReference type="InterPro" id="IPR011066">
    <property type="entry name" value="MscS_channel_C_sf"/>
</dbReference>
<evidence type="ECO:0000259" key="9">
    <source>
        <dbReference type="Pfam" id="PF00924"/>
    </source>
</evidence>
<dbReference type="GO" id="GO:0005886">
    <property type="term" value="C:plasma membrane"/>
    <property type="evidence" value="ECO:0007669"/>
    <property type="project" value="UniProtKB-SubCell"/>
</dbReference>
<evidence type="ECO:0000259" key="10">
    <source>
        <dbReference type="Pfam" id="PF21082"/>
    </source>
</evidence>
<feature type="domain" description="Mechanosensitive ion channel MscS" evidence="9">
    <location>
        <begin position="533"/>
        <end position="598"/>
    </location>
</feature>
<comment type="similarity">
    <text evidence="2">Belongs to the MscS (TC 1.A.23) family.</text>
</comment>
<name>I4YYT0_9HYPH</name>
<feature type="domain" description="Mechanosensitive ion channel MscS C-terminal" evidence="10">
    <location>
        <begin position="604"/>
        <end position="691"/>
    </location>
</feature>
<feature type="transmembrane region" description="Helical" evidence="7">
    <location>
        <begin position="211"/>
        <end position="230"/>
    </location>
</feature>
<feature type="transmembrane region" description="Helical" evidence="7">
    <location>
        <begin position="399"/>
        <end position="417"/>
    </location>
</feature>
<feature type="transmembrane region" description="Helical" evidence="7">
    <location>
        <begin position="488"/>
        <end position="507"/>
    </location>
</feature>
<dbReference type="SUPFAM" id="SSF82689">
    <property type="entry name" value="Mechanosensitive channel protein MscS (YggB), C-terminal domain"/>
    <property type="match status" value="1"/>
</dbReference>
<proteinExistence type="inferred from homology"/>
<dbReference type="PANTHER" id="PTHR30460:SF0">
    <property type="entry name" value="MODERATE CONDUCTANCE MECHANOSENSITIVE CHANNEL YBIO"/>
    <property type="match status" value="1"/>
</dbReference>
<keyword evidence="13" id="KW-1185">Reference proteome</keyword>
<dbReference type="PATRIC" id="fig|864069.3.peg.1768"/>
<dbReference type="Gene3D" id="1.10.287.1260">
    <property type="match status" value="1"/>
</dbReference>
<dbReference type="Pfam" id="PF21088">
    <property type="entry name" value="MS_channel_1st"/>
    <property type="match status" value="1"/>
</dbReference>
<evidence type="ECO:0000256" key="7">
    <source>
        <dbReference type="SAM" id="Phobius"/>
    </source>
</evidence>
<evidence type="ECO:0000259" key="11">
    <source>
        <dbReference type="Pfam" id="PF21088"/>
    </source>
</evidence>
<dbReference type="Gene3D" id="3.30.70.100">
    <property type="match status" value="1"/>
</dbReference>
<evidence type="ECO:0000256" key="2">
    <source>
        <dbReference type="ARBA" id="ARBA00008017"/>
    </source>
</evidence>
<evidence type="ECO:0000256" key="5">
    <source>
        <dbReference type="ARBA" id="ARBA00022989"/>
    </source>
</evidence>
<evidence type="ECO:0000256" key="4">
    <source>
        <dbReference type="ARBA" id="ARBA00022692"/>
    </source>
</evidence>
<dbReference type="STRING" id="864069.MicloDRAFT_00015930"/>
<sequence length="724" mass="79268" precursor="true">MSVRPSKTLVAALWGLMVLILVQVGAGPARAQADAAAPTPPPAQVQELLRLLEDPATRAWIDKQARTAPSAAETPQQPQDMNSDLMARRVDALRAHLASLAAAVPRLPYETKRAADLLSQELQSRSAVDVVLLVLGFLCLGAGAEWIFRRITGAAGRRIVSQPVQTARDRLRLVGWRLAFGLAHVVIFGLGSIGAFLIFDWPPLLRRIVLAYLLAALLLRVALLVSRVLLSPWPVGLHAPDVLRVVPMTDAAARFWHRRIVLLVGWFAFGWATVESVTTLGFSPDGRRLVAYSLGIGLLVLAIEAVWRWPAPFPAPSEASERPPQHHTIGTWLLSLYLVLLWGLWVAGLMGPFWLLAVGALLVQAVKITRDSARHLLRPLEAPEAGYSHELWAVYLDRGIRALLIVGAVLFLAWVWGTDLGEMTSRDTVVMRLVRGVLSSIVILLVADLLWQVVKTQIDRKLTRLQAGATPGSEDALRQARVRTLLPMLRMAVFIVLATVAVLMVLSSLGVEIGPLIAGAGIFGVAVGFGSQTLVRDVISGIFYLLDDAFRVGEYIQSGSYKGTVEKLGFRSVKLRHHRGPIFTVPYGQLGAVENMSRDWVIDKMTISVTYDTDLDKAKKIIKQVGKELAADPECAPNIIEPLKMQGVEQFGDFAIQLRMKMMTRPGEQFVIRRKAFAMLKKAFDENGVEFAFPTVQVAGRGDAEPAAARQMLTLVKGKPEEGG</sequence>
<feature type="domain" description="Mechanosensitive ion channel transmembrane helices 2/3" evidence="11">
    <location>
        <begin position="493"/>
        <end position="532"/>
    </location>
</feature>
<keyword evidence="5 7" id="KW-1133">Transmembrane helix</keyword>
<keyword evidence="4 7" id="KW-0812">Transmembrane</keyword>
<feature type="transmembrane region" description="Helical" evidence="7">
    <location>
        <begin position="437"/>
        <end position="454"/>
    </location>
</feature>
<dbReference type="InterPro" id="IPR023408">
    <property type="entry name" value="MscS_beta-dom_sf"/>
</dbReference>
<evidence type="ECO:0000313" key="13">
    <source>
        <dbReference type="Proteomes" id="UP000003947"/>
    </source>
</evidence>
<dbReference type="Pfam" id="PF21082">
    <property type="entry name" value="MS_channel_3rd"/>
    <property type="match status" value="1"/>
</dbReference>
<dbReference type="OrthoDB" id="9814206at2"/>
<dbReference type="Gene3D" id="2.30.30.60">
    <property type="match status" value="1"/>
</dbReference>
<feature type="transmembrane region" description="Helical" evidence="7">
    <location>
        <begin position="513"/>
        <end position="535"/>
    </location>
</feature>
<dbReference type="Pfam" id="PF00924">
    <property type="entry name" value="MS_channel_2nd"/>
    <property type="match status" value="1"/>
</dbReference>
<keyword evidence="8" id="KW-0732">Signal</keyword>
<feature type="chain" id="PRO_5003698588" evidence="8">
    <location>
        <begin position="32"/>
        <end position="724"/>
    </location>
</feature>
<dbReference type="InterPro" id="IPR049278">
    <property type="entry name" value="MS_channel_C"/>
</dbReference>
<dbReference type="Proteomes" id="UP000003947">
    <property type="component" value="Unassembled WGS sequence"/>
</dbReference>
<gene>
    <name evidence="12" type="ORF">MicloDRAFT_00015930</name>
</gene>
<feature type="transmembrane region" description="Helical" evidence="7">
    <location>
        <begin position="260"/>
        <end position="283"/>
    </location>
</feature>
<dbReference type="SUPFAM" id="SSF50182">
    <property type="entry name" value="Sm-like ribonucleoproteins"/>
    <property type="match status" value="1"/>
</dbReference>
<evidence type="ECO:0000256" key="8">
    <source>
        <dbReference type="SAM" id="SignalP"/>
    </source>
</evidence>
<feature type="transmembrane region" description="Helical" evidence="7">
    <location>
        <begin position="130"/>
        <end position="148"/>
    </location>
</feature>
<feature type="transmembrane region" description="Helical" evidence="7">
    <location>
        <begin position="178"/>
        <end position="199"/>
    </location>
</feature>
<dbReference type="GO" id="GO:0008381">
    <property type="term" value="F:mechanosensitive monoatomic ion channel activity"/>
    <property type="evidence" value="ECO:0007669"/>
    <property type="project" value="InterPro"/>
</dbReference>
<dbReference type="eggNOG" id="COG0668">
    <property type="taxonomic scope" value="Bacteria"/>
</dbReference>
<keyword evidence="3" id="KW-1003">Cell membrane</keyword>
<dbReference type="HOGENOM" id="CLU_013626_3_1_5"/>
<dbReference type="InterPro" id="IPR049142">
    <property type="entry name" value="MS_channel_1st"/>
</dbReference>
<accession>I4YYT0</accession>
<evidence type="ECO:0000256" key="6">
    <source>
        <dbReference type="ARBA" id="ARBA00023136"/>
    </source>
</evidence>
<dbReference type="RefSeq" id="WP_009490542.1">
    <property type="nucleotide sequence ID" value="NZ_CP141048.1"/>
</dbReference>
<dbReference type="InterPro" id="IPR010920">
    <property type="entry name" value="LSM_dom_sf"/>
</dbReference>
<feature type="signal peptide" evidence="8">
    <location>
        <begin position="1"/>
        <end position="31"/>
    </location>
</feature>
<reference evidence="12 13" key="1">
    <citation type="submission" date="2012-02" db="EMBL/GenBank/DDBJ databases">
        <title>Improved High-Quality Draft sequence of Microvirga sp. WSM3557.</title>
        <authorList>
            <consortium name="US DOE Joint Genome Institute"/>
            <person name="Lucas S."/>
            <person name="Han J."/>
            <person name="Lapidus A."/>
            <person name="Cheng J.-F."/>
            <person name="Goodwin L."/>
            <person name="Pitluck S."/>
            <person name="Peters L."/>
            <person name="Zhang X."/>
            <person name="Detter J.C."/>
            <person name="Han C."/>
            <person name="Tapia R."/>
            <person name="Land M."/>
            <person name="Hauser L."/>
            <person name="Kyrpides N."/>
            <person name="Ivanova N."/>
            <person name="Pagani I."/>
            <person name="Brau L."/>
            <person name="Yates R."/>
            <person name="O'Hara G."/>
            <person name="Rui T."/>
            <person name="Howieson J."/>
            <person name="Reeve W."/>
            <person name="Woyke T."/>
        </authorList>
    </citation>
    <scope>NUCLEOTIDE SEQUENCE [LARGE SCALE GENOMIC DNA]</scope>
    <source>
        <strain evidence="12 13">WSM3557</strain>
    </source>
</reference>